<dbReference type="Gene3D" id="1.10.8.10">
    <property type="entry name" value="DNA helicase RuvA subunit, C-terminal domain"/>
    <property type="match status" value="1"/>
</dbReference>
<evidence type="ECO:0000313" key="12">
    <source>
        <dbReference type="EMBL" id="GCF11365.1"/>
    </source>
</evidence>
<evidence type="ECO:0000256" key="8">
    <source>
        <dbReference type="ARBA" id="ARBA00022691"/>
    </source>
</evidence>
<protein>
    <recommendedName>
        <fullName evidence="4">16S rRNA (guanine(1405)-N(7))-methyltransferase</fullName>
        <ecNumber evidence="3">2.1.1.179</ecNumber>
    </recommendedName>
    <alternativeName>
        <fullName evidence="10">16S rRNA m7G1405 methyltransferase</fullName>
    </alternativeName>
</protein>
<keyword evidence="9" id="KW-0046">Antibiotic resistance</keyword>
<evidence type="ECO:0000256" key="10">
    <source>
        <dbReference type="ARBA" id="ARBA00033062"/>
    </source>
</evidence>
<keyword evidence="8 11" id="KW-0949">S-adenosyl-L-methionine</keyword>
<evidence type="ECO:0000256" key="11">
    <source>
        <dbReference type="PIRSR" id="PIRSR015852-1"/>
    </source>
</evidence>
<evidence type="ECO:0000256" key="1">
    <source>
        <dbReference type="ARBA" id="ARBA00001643"/>
    </source>
</evidence>
<dbReference type="InterPro" id="IPR025981">
    <property type="entry name" value="rRNA_MeTrfase"/>
</dbReference>
<feature type="binding site" evidence="11">
    <location>
        <position position="154"/>
    </location>
    <ligand>
        <name>S-adenosyl-L-methionine</name>
        <dbReference type="ChEBI" id="CHEBI:59789"/>
    </ligand>
</feature>
<evidence type="ECO:0000256" key="4">
    <source>
        <dbReference type="ARBA" id="ARBA00015154"/>
    </source>
</evidence>
<dbReference type="GO" id="GO:0046677">
    <property type="term" value="P:response to antibiotic"/>
    <property type="evidence" value="ECO:0007669"/>
    <property type="project" value="UniProtKB-KW"/>
</dbReference>
<evidence type="ECO:0000256" key="6">
    <source>
        <dbReference type="ARBA" id="ARBA00022603"/>
    </source>
</evidence>
<dbReference type="Proteomes" id="UP000322530">
    <property type="component" value="Unassembled WGS sequence"/>
</dbReference>
<feature type="binding site" evidence="11">
    <location>
        <position position="196"/>
    </location>
    <ligand>
        <name>S-adenosyl-L-methionine</name>
        <dbReference type="ChEBI" id="CHEBI:59789"/>
    </ligand>
</feature>
<dbReference type="OrthoDB" id="3352509at2"/>
<evidence type="ECO:0000313" key="13">
    <source>
        <dbReference type="Proteomes" id="UP000322530"/>
    </source>
</evidence>
<evidence type="ECO:0000256" key="9">
    <source>
        <dbReference type="ARBA" id="ARBA00023251"/>
    </source>
</evidence>
<keyword evidence="6 12" id="KW-0489">Methyltransferase</keyword>
<dbReference type="SUPFAM" id="SSF53335">
    <property type="entry name" value="S-adenosyl-L-methionine-dependent methyltransferases"/>
    <property type="match status" value="1"/>
</dbReference>
<name>A0A5A5TJE5_9CHLR</name>
<dbReference type="EC" id="2.1.1.179" evidence="3"/>
<keyword evidence="5" id="KW-0698">rRNA processing</keyword>
<gene>
    <name evidence="12" type="ORF">KDI_49290</name>
</gene>
<comment type="catalytic activity">
    <reaction evidence="1">
        <text>guanosine(1405) in 16S rRNA + S-adenosyl-L-methionine = N(7)-methylguanosine(1405) in 16S rRNA + S-adenosyl-L-homocysteine</text>
        <dbReference type="Rhea" id="RHEA:42772"/>
        <dbReference type="Rhea" id="RHEA-COMP:10225"/>
        <dbReference type="Rhea" id="RHEA-COMP:10226"/>
        <dbReference type="ChEBI" id="CHEBI:57856"/>
        <dbReference type="ChEBI" id="CHEBI:59789"/>
        <dbReference type="ChEBI" id="CHEBI:74269"/>
        <dbReference type="ChEBI" id="CHEBI:74480"/>
        <dbReference type="EC" id="2.1.1.179"/>
    </reaction>
</comment>
<evidence type="ECO:0000256" key="5">
    <source>
        <dbReference type="ARBA" id="ARBA00022552"/>
    </source>
</evidence>
<proteinExistence type="inferred from homology"/>
<keyword evidence="13" id="KW-1185">Reference proteome</keyword>
<feature type="binding site" evidence="11">
    <location>
        <begin position="180"/>
        <end position="181"/>
    </location>
    <ligand>
        <name>S-adenosyl-L-methionine</name>
        <dbReference type="ChEBI" id="CHEBI:59789"/>
    </ligand>
</feature>
<comment type="similarity">
    <text evidence="2">Belongs to the methyltransferase superfamily. Aminoglycoside resistance family.</text>
</comment>
<dbReference type="Pfam" id="PF07091">
    <property type="entry name" value="FmrO"/>
    <property type="match status" value="1"/>
</dbReference>
<keyword evidence="7 12" id="KW-0808">Transferase</keyword>
<evidence type="ECO:0000256" key="2">
    <source>
        <dbReference type="ARBA" id="ARBA00005487"/>
    </source>
</evidence>
<dbReference type="EMBL" id="BIXY01000107">
    <property type="protein sequence ID" value="GCF11365.1"/>
    <property type="molecule type" value="Genomic_DNA"/>
</dbReference>
<dbReference type="GO" id="GO:0008649">
    <property type="term" value="F:rRNA methyltransferase activity"/>
    <property type="evidence" value="ECO:0007669"/>
    <property type="project" value="InterPro"/>
</dbReference>
<reference evidence="12 13" key="1">
    <citation type="submission" date="2019-01" db="EMBL/GenBank/DDBJ databases">
        <title>Draft genome sequence of Dictyobacter sp. Uno17.</title>
        <authorList>
            <person name="Wang C.M."/>
            <person name="Zheng Y."/>
            <person name="Sakai Y."/>
            <person name="Abe K."/>
            <person name="Yokota A."/>
            <person name="Yabe S."/>
        </authorList>
    </citation>
    <scope>NUCLEOTIDE SEQUENCE [LARGE SCALE GENOMIC DNA]</scope>
    <source>
        <strain evidence="12 13">Uno17</strain>
    </source>
</reference>
<sequence>MFKADKTAALEQIKQDILQSSKYKHICPDLISYIGAQELDKRRTLKEAIKATRSKLHQIGGAYLDRSETFTNWLELLQGALQAEEPDKIKQACAEIMTNHASTRERLPILTEFYSSIFSQLPPIHSVLDIASGLNPLALPWMPLPTNCTYHAYDIYQHMINFINAYFQLSKRPGEARMCDVIQTSPTETVDLALVLKVLPTLEQIEKNAAHRLIHTIHAHHIVVSYPIHSLSGRNKGMAANYEKHFAQLVQNDHWDTYKLEFPTELVFIIQTNQ</sequence>
<evidence type="ECO:0000256" key="3">
    <source>
        <dbReference type="ARBA" id="ARBA00012300"/>
    </source>
</evidence>
<dbReference type="PIRSF" id="PIRSF015852">
    <property type="entry name" value="RRNA_mtase_Grm"/>
    <property type="match status" value="1"/>
</dbReference>
<dbReference type="Gene3D" id="3.40.50.150">
    <property type="entry name" value="Vaccinia Virus protein VP39"/>
    <property type="match status" value="1"/>
</dbReference>
<dbReference type="RefSeq" id="WP_149404196.1">
    <property type="nucleotide sequence ID" value="NZ_BIXY01000107.1"/>
</dbReference>
<feature type="binding site" evidence="11">
    <location>
        <begin position="100"/>
        <end position="106"/>
    </location>
    <ligand>
        <name>S-adenosyl-L-methionine</name>
        <dbReference type="ChEBI" id="CHEBI:59789"/>
    </ligand>
</feature>
<organism evidence="12 13">
    <name type="scientific">Dictyobacter arantiisoli</name>
    <dbReference type="NCBI Taxonomy" id="2014874"/>
    <lineage>
        <taxon>Bacteria</taxon>
        <taxon>Bacillati</taxon>
        <taxon>Chloroflexota</taxon>
        <taxon>Ktedonobacteria</taxon>
        <taxon>Ktedonobacterales</taxon>
        <taxon>Dictyobacteraceae</taxon>
        <taxon>Dictyobacter</taxon>
    </lineage>
</organism>
<feature type="binding site" evidence="11">
    <location>
        <position position="131"/>
    </location>
    <ligand>
        <name>S-adenosyl-L-methionine</name>
        <dbReference type="ChEBI" id="CHEBI:59789"/>
    </ligand>
</feature>
<comment type="caution">
    <text evidence="12">The sequence shown here is derived from an EMBL/GenBank/DDBJ whole genome shotgun (WGS) entry which is preliminary data.</text>
</comment>
<dbReference type="AlphaFoldDB" id="A0A5A5TJE5"/>
<evidence type="ECO:0000256" key="7">
    <source>
        <dbReference type="ARBA" id="ARBA00022679"/>
    </source>
</evidence>
<dbReference type="InterPro" id="IPR029063">
    <property type="entry name" value="SAM-dependent_MTases_sf"/>
</dbReference>
<dbReference type="InterPro" id="IPR010769">
    <property type="entry name" value="rRNA_MeTrfase_GmN_bac"/>
</dbReference>
<accession>A0A5A5TJE5</accession>